<dbReference type="RefSeq" id="WP_153280667.1">
    <property type="nucleotide sequence ID" value="NZ_CP045644.1"/>
</dbReference>
<evidence type="ECO:0000259" key="1">
    <source>
        <dbReference type="Pfam" id="PF00857"/>
    </source>
</evidence>
<proteinExistence type="predicted"/>
<feature type="domain" description="Isochorismatase-like" evidence="1">
    <location>
        <begin position="24"/>
        <end position="174"/>
    </location>
</feature>
<evidence type="ECO:0000313" key="3">
    <source>
        <dbReference type="Proteomes" id="UP000326780"/>
    </source>
</evidence>
<evidence type="ECO:0000313" key="2">
    <source>
        <dbReference type="EMBL" id="QFZ81689.1"/>
    </source>
</evidence>
<protein>
    <submittedName>
        <fullName evidence="2">Isochorismatase family protein</fullName>
    </submittedName>
</protein>
<gene>
    <name evidence="2" type="ORF">GFK26_02290</name>
</gene>
<dbReference type="SUPFAM" id="SSF52499">
    <property type="entry name" value="Isochorismatase-like hydrolases"/>
    <property type="match status" value="1"/>
</dbReference>
<dbReference type="Gene3D" id="3.40.50.850">
    <property type="entry name" value="Isochorismatase-like"/>
    <property type="match status" value="1"/>
</dbReference>
<name>A0A5Q0LX05_VARPD</name>
<accession>A0A5Q0LX05</accession>
<dbReference type="PANTHER" id="PTHR43559:SF1">
    <property type="entry name" value="HYDROLASE"/>
    <property type="match status" value="1"/>
</dbReference>
<sequence length="221" mass="23610">MTKQATPVATATAGSQLLTPTDHTLVMIDFQSQMAFATHSIDAVNLRNNAALVAQAAAGFKVSTILTTVAEKSFSGPMFSEITDAFPGQKMLDRTSMNTWEDAAVIDRVNEIGKPRIVLAGLWTSVCIVGPALSALDQGFEVYVIADASGDVSTEAHNRAMERMVQAGARPMTSLQYLLELQRDWARGDTYELTTGIAKKVGGAYGLGVTYAKTMFGAHEG</sequence>
<dbReference type="CDD" id="cd01012">
    <property type="entry name" value="YcaC_related"/>
    <property type="match status" value="1"/>
</dbReference>
<dbReference type="Pfam" id="PF00857">
    <property type="entry name" value="Isochorismatase"/>
    <property type="match status" value="1"/>
</dbReference>
<dbReference type="InterPro" id="IPR053152">
    <property type="entry name" value="Hydrolase_YcaC-like"/>
</dbReference>
<dbReference type="InterPro" id="IPR036380">
    <property type="entry name" value="Isochorismatase-like_sf"/>
</dbReference>
<dbReference type="EMBL" id="CP045644">
    <property type="protein sequence ID" value="QFZ81689.1"/>
    <property type="molecule type" value="Genomic_DNA"/>
</dbReference>
<dbReference type="InterPro" id="IPR000868">
    <property type="entry name" value="Isochorismatase-like_dom"/>
</dbReference>
<organism evidence="2 3">
    <name type="scientific">Variovorax paradoxus</name>
    <dbReference type="NCBI Taxonomy" id="34073"/>
    <lineage>
        <taxon>Bacteria</taxon>
        <taxon>Pseudomonadati</taxon>
        <taxon>Pseudomonadota</taxon>
        <taxon>Betaproteobacteria</taxon>
        <taxon>Burkholderiales</taxon>
        <taxon>Comamonadaceae</taxon>
        <taxon>Variovorax</taxon>
    </lineage>
</organism>
<dbReference type="Proteomes" id="UP000326780">
    <property type="component" value="Chromosome"/>
</dbReference>
<dbReference type="PANTHER" id="PTHR43559">
    <property type="entry name" value="HYDROLASE YCAC-RELATED"/>
    <property type="match status" value="1"/>
</dbReference>
<reference evidence="2 3" key="1">
    <citation type="submission" date="2019-10" db="EMBL/GenBank/DDBJ databases">
        <title>Complete genome sequence of Variovorax paradoxus 5C-2.</title>
        <authorList>
            <person name="Gogoleva N.E."/>
            <person name="Balkin A.S."/>
        </authorList>
    </citation>
    <scope>NUCLEOTIDE SEQUENCE [LARGE SCALE GENOMIC DNA]</scope>
    <source>
        <strain evidence="2 3">5C-2</strain>
    </source>
</reference>
<dbReference type="AlphaFoldDB" id="A0A5Q0LX05"/>